<sequence length="364" mass="39178">MVCTSNLHVVETRPLVAPAVLLGDLPLAPRAARTVLEARQRVKDLLSRKDPRLLVIVGPCSVHDVGAAREVAAVLKQLHERHRRSLEVVMRVYFEKPRTTVGWKGLINDPHLDHSYDINTGLRLARSLLLHLADLGLPAATELLDPVVPQYIADLISWTAIGARTTESQTHREMASGLSMPIGFKNGTDGTVTTAVNAMVSAGRPHHFLGINTRGRASIVSTTGNPDTHLVLRGGAAGPNYHKEDIASAVATLHQAGCCRRIMVDCSHGNSCKDFHRQEEVLLSVAQQVRDGSSHILGVMLESHLVEGNQKIPEDPSRLIYGQSVTDACIDLATTARLLDALADAVRDAVPTAVTALSKGQAIG</sequence>
<dbReference type="InterPro" id="IPR006218">
    <property type="entry name" value="DAHP1/KDSA"/>
</dbReference>
<evidence type="ECO:0000256" key="8">
    <source>
        <dbReference type="PIRNR" id="PIRNR001361"/>
    </source>
</evidence>
<dbReference type="PANTHER" id="PTHR21225:SF10">
    <property type="entry name" value="PHOSPHO-2-DEHYDRO-3-DEOXYHEPTONATE ALDOLASE, TYR-SENSITIVE"/>
    <property type="match status" value="1"/>
</dbReference>
<dbReference type="GO" id="GO:0009073">
    <property type="term" value="P:aromatic amino acid family biosynthetic process"/>
    <property type="evidence" value="ECO:0007669"/>
    <property type="project" value="UniProtKB-KW"/>
</dbReference>
<dbReference type="Gene3D" id="3.20.20.70">
    <property type="entry name" value="Aldolase class I"/>
    <property type="match status" value="1"/>
</dbReference>
<dbReference type="EC" id="2.5.1.54" evidence="8"/>
<name>A0A0G8AYL5_9SYNE</name>
<comment type="similarity">
    <text evidence="3 8">Belongs to the class-I DAHP synthase family.</text>
</comment>
<comment type="catalytic activity">
    <reaction evidence="7 8">
        <text>D-erythrose 4-phosphate + phosphoenolpyruvate + H2O = 7-phospho-2-dehydro-3-deoxy-D-arabino-heptonate + phosphate</text>
        <dbReference type="Rhea" id="RHEA:14717"/>
        <dbReference type="ChEBI" id="CHEBI:15377"/>
        <dbReference type="ChEBI" id="CHEBI:16897"/>
        <dbReference type="ChEBI" id="CHEBI:43474"/>
        <dbReference type="ChEBI" id="CHEBI:58394"/>
        <dbReference type="ChEBI" id="CHEBI:58702"/>
        <dbReference type="EC" id="2.5.1.54"/>
    </reaction>
</comment>
<dbReference type="PANTHER" id="PTHR21225">
    <property type="entry name" value="PHOSPHO-2-DEHYDRO-3-DEOXYHEPTONATE ALDOLASE DAHP SYNTHETASE"/>
    <property type="match status" value="1"/>
</dbReference>
<evidence type="ECO:0000256" key="5">
    <source>
        <dbReference type="ARBA" id="ARBA00022679"/>
    </source>
</evidence>
<accession>A0A0G8AYL5</accession>
<keyword evidence="5 8" id="KW-0808">Transferase</keyword>
<protein>
    <recommendedName>
        <fullName evidence="8">Phospho-2-dehydro-3-deoxyheptonate aldolase</fullName>
        <ecNumber evidence="8">2.5.1.54</ecNumber>
    </recommendedName>
</protein>
<dbReference type="AlphaFoldDB" id="A0A0G8AYL5"/>
<evidence type="ECO:0000256" key="7">
    <source>
        <dbReference type="ARBA" id="ARBA00047508"/>
    </source>
</evidence>
<reference evidence="10 11" key="1">
    <citation type="submission" date="2015-02" db="EMBL/GenBank/DDBJ databases">
        <authorList>
            <person name="Slaby B."/>
            <person name="Hentschel U."/>
        </authorList>
    </citation>
    <scope>NUCLEOTIDE SEQUENCE [LARGE SCALE GENOMIC DNA]</scope>
    <source>
        <strain evidence="10">15L</strain>
    </source>
</reference>
<feature type="domain" description="DAHP synthetase I/KDSA" evidence="9">
    <location>
        <begin position="44"/>
        <end position="337"/>
    </location>
</feature>
<evidence type="ECO:0000313" key="10">
    <source>
        <dbReference type="EMBL" id="KKZ14231.1"/>
    </source>
</evidence>
<evidence type="ECO:0000256" key="4">
    <source>
        <dbReference type="ARBA" id="ARBA00022605"/>
    </source>
</evidence>
<dbReference type="GO" id="GO:0009423">
    <property type="term" value="P:chorismate biosynthetic process"/>
    <property type="evidence" value="ECO:0007669"/>
    <property type="project" value="UniProtKB-UniPathway"/>
</dbReference>
<dbReference type="GO" id="GO:0005737">
    <property type="term" value="C:cytoplasm"/>
    <property type="evidence" value="ECO:0007669"/>
    <property type="project" value="TreeGrafter"/>
</dbReference>
<dbReference type="UniPathway" id="UPA00053">
    <property type="reaction ID" value="UER00084"/>
</dbReference>
<dbReference type="InterPro" id="IPR013785">
    <property type="entry name" value="Aldolase_TIM"/>
</dbReference>
<proteinExistence type="inferred from homology"/>
<dbReference type="InterPro" id="IPR006219">
    <property type="entry name" value="DAHP_synth_1"/>
</dbReference>
<dbReference type="NCBIfam" id="TIGR00034">
    <property type="entry name" value="aroFGH"/>
    <property type="match status" value="1"/>
</dbReference>
<dbReference type="Proteomes" id="UP000035037">
    <property type="component" value="Unassembled WGS sequence"/>
</dbReference>
<dbReference type="NCBIfam" id="NF009395">
    <property type="entry name" value="PRK12755.1"/>
    <property type="match status" value="1"/>
</dbReference>
<dbReference type="EMBL" id="JYFQ01000039">
    <property type="protein sequence ID" value="KKZ14231.1"/>
    <property type="molecule type" value="Genomic_DNA"/>
</dbReference>
<dbReference type="GO" id="GO:0008652">
    <property type="term" value="P:amino acid biosynthetic process"/>
    <property type="evidence" value="ECO:0007669"/>
    <property type="project" value="UniProtKB-KW"/>
</dbReference>
<dbReference type="Pfam" id="PF00793">
    <property type="entry name" value="DAHP_synth_1"/>
    <property type="match status" value="1"/>
</dbReference>
<comment type="caution">
    <text evidence="10">The sequence shown here is derived from an EMBL/GenBank/DDBJ whole genome shotgun (WGS) entry which is preliminary data.</text>
</comment>
<comment type="pathway">
    <text evidence="2 8">Metabolic intermediate biosynthesis; chorismate biosynthesis; chorismate from D-erythrose 4-phosphate and phosphoenolpyruvate: step 1/7.</text>
</comment>
<evidence type="ECO:0000313" key="11">
    <source>
        <dbReference type="Proteomes" id="UP000035037"/>
    </source>
</evidence>
<keyword evidence="4 8" id="KW-0028">Amino-acid biosynthesis</keyword>
<evidence type="ECO:0000256" key="2">
    <source>
        <dbReference type="ARBA" id="ARBA00004688"/>
    </source>
</evidence>
<dbReference type="STRING" id="431041.FLM9_999"/>
<dbReference type="GO" id="GO:0003849">
    <property type="term" value="F:3-deoxy-7-phosphoheptulonate synthase activity"/>
    <property type="evidence" value="ECO:0007669"/>
    <property type="project" value="UniProtKB-EC"/>
</dbReference>
<dbReference type="PATRIC" id="fig|1608419.3.peg.1639"/>
<evidence type="ECO:0000256" key="6">
    <source>
        <dbReference type="ARBA" id="ARBA00023141"/>
    </source>
</evidence>
<keyword evidence="6 8" id="KW-0057">Aromatic amino acid biosynthesis</keyword>
<dbReference type="SUPFAM" id="SSF51569">
    <property type="entry name" value="Aldolase"/>
    <property type="match status" value="1"/>
</dbReference>
<evidence type="ECO:0000259" key="9">
    <source>
        <dbReference type="Pfam" id="PF00793"/>
    </source>
</evidence>
<evidence type="ECO:0000256" key="1">
    <source>
        <dbReference type="ARBA" id="ARBA00003726"/>
    </source>
</evidence>
<organism evidence="10 11">
    <name type="scientific">Candidatus Synechococcus spongiarum 15L</name>
    <dbReference type="NCBI Taxonomy" id="1608419"/>
    <lineage>
        <taxon>Bacteria</taxon>
        <taxon>Bacillati</taxon>
        <taxon>Cyanobacteriota</taxon>
        <taxon>Cyanophyceae</taxon>
        <taxon>Synechococcales</taxon>
        <taxon>Synechococcaceae</taxon>
        <taxon>Synechococcus</taxon>
    </lineage>
</organism>
<gene>
    <name evidence="10" type="ORF">TQ37_01655</name>
</gene>
<comment type="function">
    <text evidence="1 8">Stereospecific condensation of phosphoenolpyruvate (PEP) and D-erythrose-4-phosphate (E4P) giving rise to 3-deoxy-D-arabino-heptulosonate-7-phosphate (DAHP).</text>
</comment>
<dbReference type="FunFam" id="3.20.20.70:FF:000005">
    <property type="entry name" value="Phospho-2-dehydro-3-deoxyheptonate aldolase"/>
    <property type="match status" value="1"/>
</dbReference>
<dbReference type="PIRSF" id="PIRSF001361">
    <property type="entry name" value="DAHP_synthase"/>
    <property type="match status" value="1"/>
</dbReference>
<reference evidence="10 11" key="2">
    <citation type="submission" date="2015-05" db="EMBL/GenBank/DDBJ databases">
        <title>Lifestyle Evolution in Cyanobacterial Symbionts of Sponges.</title>
        <authorList>
            <person name="Burgsdorf I."/>
            <person name="Slaby B.M."/>
            <person name="Handley K.M."/>
            <person name="Haber M."/>
            <person name="Blom J."/>
            <person name="Marshall C.W."/>
            <person name="Gilbert J.A."/>
            <person name="Hentschel U."/>
            <person name="Steindler L."/>
        </authorList>
    </citation>
    <scope>NUCLEOTIDE SEQUENCE [LARGE SCALE GENOMIC DNA]</scope>
    <source>
        <strain evidence="10">15L</strain>
    </source>
</reference>
<evidence type="ECO:0000256" key="3">
    <source>
        <dbReference type="ARBA" id="ARBA00007985"/>
    </source>
</evidence>